<dbReference type="PATRIC" id="fig|235272.12.peg.3761"/>
<organism evidence="1 2">
    <name type="scientific">Pseudomonas amygdali pv. dendropanacis</name>
    <dbReference type="NCBI Taxonomy" id="235272"/>
    <lineage>
        <taxon>Bacteria</taxon>
        <taxon>Pseudomonadati</taxon>
        <taxon>Pseudomonadota</taxon>
        <taxon>Gammaproteobacteria</taxon>
        <taxon>Pseudomonadales</taxon>
        <taxon>Pseudomonadaceae</taxon>
        <taxon>Pseudomonas</taxon>
        <taxon>Pseudomonas amygdali</taxon>
    </lineage>
</organism>
<comment type="caution">
    <text evidence="1">The sequence shown here is derived from an EMBL/GenBank/DDBJ whole genome shotgun (WGS) entry which is preliminary data.</text>
</comment>
<reference evidence="1 2" key="1">
    <citation type="submission" date="2015-09" db="EMBL/GenBank/DDBJ databases">
        <title>Genome announcement of multiple Pseudomonas syringae strains.</title>
        <authorList>
            <person name="Thakur S."/>
            <person name="Wang P.W."/>
            <person name="Gong Y."/>
            <person name="Weir B.S."/>
            <person name="Guttman D.S."/>
        </authorList>
    </citation>
    <scope>NUCLEOTIDE SEQUENCE [LARGE SCALE GENOMIC DNA]</scope>
    <source>
        <strain evidence="1 2">ICMP9150</strain>
    </source>
</reference>
<keyword evidence="1" id="KW-0687">Ribonucleoprotein</keyword>
<evidence type="ECO:0000313" key="2">
    <source>
        <dbReference type="Proteomes" id="UP000050346"/>
    </source>
</evidence>
<gene>
    <name evidence="1" type="ORF">ALO71_200076</name>
</gene>
<dbReference type="Proteomes" id="UP000050346">
    <property type="component" value="Unassembled WGS sequence"/>
</dbReference>
<accession>A0A0P9PJH9</accession>
<dbReference type="GO" id="GO:0005840">
    <property type="term" value="C:ribosome"/>
    <property type="evidence" value="ECO:0007669"/>
    <property type="project" value="UniProtKB-KW"/>
</dbReference>
<dbReference type="EMBL" id="LJQG01000305">
    <property type="protein sequence ID" value="KPX13664.1"/>
    <property type="molecule type" value="Genomic_DNA"/>
</dbReference>
<sequence>MAPRNVGCVWDEMRAMAYGEAMQTSSHRSKPLLVDTPRKPGCLTHLKESQQTRRFWIRAHSEGVAGEGMRKNVSSCSSLRSKSMFIITIASSTF</sequence>
<dbReference type="AlphaFoldDB" id="A0A0P9PJH9"/>
<keyword evidence="1" id="KW-0689">Ribosomal protein</keyword>
<name>A0A0P9PJH9_PSEA0</name>
<proteinExistence type="predicted"/>
<evidence type="ECO:0000313" key="1">
    <source>
        <dbReference type="EMBL" id="KPX13664.1"/>
    </source>
</evidence>
<protein>
    <submittedName>
        <fullName evidence="1">50S ribosomal protein L17</fullName>
    </submittedName>
</protein>